<dbReference type="Pfam" id="PF14824">
    <property type="entry name" value="Sirohm_synth_M"/>
    <property type="match status" value="1"/>
</dbReference>
<dbReference type="Gene3D" id="1.10.8.210">
    <property type="entry name" value="Sirohaem synthase, dimerisation domain"/>
    <property type="match status" value="1"/>
</dbReference>
<keyword evidence="7" id="KW-0511">Multifunctional enzyme</keyword>
<keyword evidence="11" id="KW-0489">Methyltransferase</keyword>
<evidence type="ECO:0000256" key="5">
    <source>
        <dbReference type="ARBA" id="ARBA00023239"/>
    </source>
</evidence>
<dbReference type="SUPFAM" id="SSF75615">
    <property type="entry name" value="Siroheme synthase middle domains-like"/>
    <property type="match status" value="1"/>
</dbReference>
<reference evidence="11" key="1">
    <citation type="submission" date="2018-06" db="EMBL/GenBank/DDBJ databases">
        <authorList>
            <person name="Zhirakovskaya E."/>
        </authorList>
    </citation>
    <scope>NUCLEOTIDE SEQUENCE</scope>
</reference>
<comment type="pathway">
    <text evidence="1">Porphyrin-containing compound metabolism; siroheme biosynthesis; sirohydrochlorin from precorrin-2: step 1/1.</text>
</comment>
<dbReference type="UniPathway" id="UPA00262">
    <property type="reaction ID" value="UER00222"/>
</dbReference>
<gene>
    <name evidence="11" type="ORF">MNBD_GAMMA15-1294</name>
</gene>
<dbReference type="InterPro" id="IPR036291">
    <property type="entry name" value="NAD(P)-bd_dom_sf"/>
</dbReference>
<feature type="domain" description="Sirohaem synthase dimerisation" evidence="9">
    <location>
        <begin position="150"/>
        <end position="207"/>
    </location>
</feature>
<feature type="non-terminal residue" evidence="11">
    <location>
        <position position="224"/>
    </location>
</feature>
<dbReference type="InterPro" id="IPR028281">
    <property type="entry name" value="Sirohaem_synthase_central"/>
</dbReference>
<dbReference type="PANTHER" id="PTHR35330">
    <property type="entry name" value="SIROHEME BIOSYNTHESIS PROTEIN MET8"/>
    <property type="match status" value="1"/>
</dbReference>
<keyword evidence="3 11" id="KW-0560">Oxidoreductase</keyword>
<dbReference type="Pfam" id="PF10414">
    <property type="entry name" value="CysG_dimeriser"/>
    <property type="match status" value="1"/>
</dbReference>
<keyword evidence="11" id="KW-0808">Transferase</keyword>
<dbReference type="InterPro" id="IPR006367">
    <property type="entry name" value="Sirohaem_synthase_N"/>
</dbReference>
<dbReference type="NCBIfam" id="TIGR01470">
    <property type="entry name" value="cysG_Nterm"/>
    <property type="match status" value="1"/>
</dbReference>
<evidence type="ECO:0000259" key="9">
    <source>
        <dbReference type="Pfam" id="PF10414"/>
    </source>
</evidence>
<dbReference type="EMBL" id="UOFN01000014">
    <property type="protein sequence ID" value="VAW73462.1"/>
    <property type="molecule type" value="Genomic_DNA"/>
</dbReference>
<dbReference type="GO" id="GO:0043115">
    <property type="term" value="F:precorrin-2 dehydrogenase activity"/>
    <property type="evidence" value="ECO:0007669"/>
    <property type="project" value="UniProtKB-EC"/>
</dbReference>
<dbReference type="EC" id="1.3.1.76" evidence="2"/>
<dbReference type="Gene3D" id="3.40.50.720">
    <property type="entry name" value="NAD(P)-binding Rossmann-like Domain"/>
    <property type="match status" value="1"/>
</dbReference>
<dbReference type="PANTHER" id="PTHR35330:SF1">
    <property type="entry name" value="SIROHEME BIOSYNTHESIS PROTEIN MET8"/>
    <property type="match status" value="1"/>
</dbReference>
<dbReference type="Gene3D" id="3.30.160.110">
    <property type="entry name" value="Siroheme synthase, domain 2"/>
    <property type="match status" value="1"/>
</dbReference>
<sequence>MDYFPIYMQLGDRDCLIVGGGKVAARKVALLLRAGAKVELVAPQLCDELERLAADGSIHHAARVFEDSDIDNKALIIAATNQQEVNQHVSALAHERYLPVNVVDQPDLCSFIMPSIIDRSPVQIAISTGGSSPVLARMLRARLESYVPAAYGRLALLMDSYRDKVKERFSDVEQRRHFWDNLLDGEIAELMFSGQEERAREYLENALSDADTDAPTLGEVYLIG</sequence>
<evidence type="ECO:0000256" key="8">
    <source>
        <dbReference type="ARBA" id="ARBA00047561"/>
    </source>
</evidence>
<dbReference type="InterPro" id="IPR028161">
    <property type="entry name" value="Met8-like"/>
</dbReference>
<organism evidence="11">
    <name type="scientific">hydrothermal vent metagenome</name>
    <dbReference type="NCBI Taxonomy" id="652676"/>
    <lineage>
        <taxon>unclassified sequences</taxon>
        <taxon>metagenomes</taxon>
        <taxon>ecological metagenomes</taxon>
    </lineage>
</organism>
<evidence type="ECO:0000313" key="11">
    <source>
        <dbReference type="EMBL" id="VAW73462.1"/>
    </source>
</evidence>
<protein>
    <recommendedName>
        <fullName evidence="2">precorrin-2 dehydrogenase</fullName>
        <ecNumber evidence="2">1.3.1.76</ecNumber>
    </recommendedName>
</protein>
<accession>A0A3B0YDR8</accession>
<evidence type="ECO:0000256" key="7">
    <source>
        <dbReference type="ARBA" id="ARBA00023268"/>
    </source>
</evidence>
<keyword evidence="6" id="KW-0627">Porphyrin biosynthesis</keyword>
<proteinExistence type="predicted"/>
<dbReference type="GO" id="GO:0032259">
    <property type="term" value="P:methylation"/>
    <property type="evidence" value="ECO:0007669"/>
    <property type="project" value="UniProtKB-KW"/>
</dbReference>
<evidence type="ECO:0000259" key="10">
    <source>
        <dbReference type="Pfam" id="PF14824"/>
    </source>
</evidence>
<dbReference type="InterPro" id="IPR037115">
    <property type="entry name" value="Sirohaem_synt_dimer_dom_sf"/>
</dbReference>
<dbReference type="SUPFAM" id="SSF51735">
    <property type="entry name" value="NAD(P)-binding Rossmann-fold domains"/>
    <property type="match status" value="1"/>
</dbReference>
<dbReference type="AlphaFoldDB" id="A0A3B0YDR8"/>
<evidence type="ECO:0000256" key="4">
    <source>
        <dbReference type="ARBA" id="ARBA00023027"/>
    </source>
</evidence>
<dbReference type="Pfam" id="PF13241">
    <property type="entry name" value="NAD_binding_7"/>
    <property type="match status" value="1"/>
</dbReference>
<comment type="catalytic activity">
    <reaction evidence="8">
        <text>precorrin-2 + NAD(+) = sirohydrochlorin + NADH + 2 H(+)</text>
        <dbReference type="Rhea" id="RHEA:15613"/>
        <dbReference type="ChEBI" id="CHEBI:15378"/>
        <dbReference type="ChEBI" id="CHEBI:57540"/>
        <dbReference type="ChEBI" id="CHEBI:57945"/>
        <dbReference type="ChEBI" id="CHEBI:58351"/>
        <dbReference type="ChEBI" id="CHEBI:58827"/>
        <dbReference type="EC" id="1.3.1.76"/>
    </reaction>
</comment>
<evidence type="ECO:0000256" key="2">
    <source>
        <dbReference type="ARBA" id="ARBA00012400"/>
    </source>
</evidence>
<evidence type="ECO:0000256" key="6">
    <source>
        <dbReference type="ARBA" id="ARBA00023244"/>
    </source>
</evidence>
<keyword evidence="4" id="KW-0520">NAD</keyword>
<dbReference type="FunFam" id="3.30.160.110:FF:000001">
    <property type="entry name" value="Siroheme synthase"/>
    <property type="match status" value="1"/>
</dbReference>
<evidence type="ECO:0000256" key="3">
    <source>
        <dbReference type="ARBA" id="ARBA00023002"/>
    </source>
</evidence>
<dbReference type="GO" id="GO:0008168">
    <property type="term" value="F:methyltransferase activity"/>
    <property type="evidence" value="ECO:0007669"/>
    <property type="project" value="UniProtKB-KW"/>
</dbReference>
<dbReference type="InterPro" id="IPR019478">
    <property type="entry name" value="Sirohaem_synthase_dimer_dom"/>
</dbReference>
<dbReference type="GO" id="GO:0019354">
    <property type="term" value="P:siroheme biosynthetic process"/>
    <property type="evidence" value="ECO:0007669"/>
    <property type="project" value="UniProtKB-UniPathway"/>
</dbReference>
<keyword evidence="5 11" id="KW-0456">Lyase</keyword>
<feature type="domain" description="Siroheme synthase central" evidence="10">
    <location>
        <begin position="119"/>
        <end position="145"/>
    </location>
</feature>
<name>A0A3B0YDR8_9ZZZZ</name>
<dbReference type="GO" id="GO:0004325">
    <property type="term" value="F:ferrochelatase activity"/>
    <property type="evidence" value="ECO:0007669"/>
    <property type="project" value="InterPro"/>
</dbReference>
<evidence type="ECO:0000256" key="1">
    <source>
        <dbReference type="ARBA" id="ARBA00005010"/>
    </source>
</evidence>